<organism evidence="1 2">
    <name type="scientific">Gossypium stocksii</name>
    <dbReference type="NCBI Taxonomy" id="47602"/>
    <lineage>
        <taxon>Eukaryota</taxon>
        <taxon>Viridiplantae</taxon>
        <taxon>Streptophyta</taxon>
        <taxon>Embryophyta</taxon>
        <taxon>Tracheophyta</taxon>
        <taxon>Spermatophyta</taxon>
        <taxon>Magnoliopsida</taxon>
        <taxon>eudicotyledons</taxon>
        <taxon>Gunneridae</taxon>
        <taxon>Pentapetalae</taxon>
        <taxon>rosids</taxon>
        <taxon>malvids</taxon>
        <taxon>Malvales</taxon>
        <taxon>Malvaceae</taxon>
        <taxon>Malvoideae</taxon>
        <taxon>Gossypium</taxon>
    </lineage>
</organism>
<dbReference type="AlphaFoldDB" id="A0A9D3ZF00"/>
<dbReference type="Proteomes" id="UP000828251">
    <property type="component" value="Unassembled WGS sequence"/>
</dbReference>
<dbReference type="OrthoDB" id="1937829at2759"/>
<evidence type="ECO:0000313" key="2">
    <source>
        <dbReference type="Proteomes" id="UP000828251"/>
    </source>
</evidence>
<gene>
    <name evidence="1" type="ORF">J1N35_043349</name>
</gene>
<protein>
    <submittedName>
        <fullName evidence="1">Uncharacterized protein</fullName>
    </submittedName>
</protein>
<sequence length="126" mass="14673">MASVGWLRSLSMFSIGCRTRIHLLGLPFLVFSVRIKCEYVIRKFREMRDEINSCMCMCKCKCKCGCFNTRETSSLPVREKDWLEKCGCRISLGGSLRKIRGYRIFMQMSDRNLITRSSIIYGFAQN</sequence>
<name>A0A9D3ZF00_9ROSI</name>
<proteinExistence type="predicted"/>
<evidence type="ECO:0000313" key="1">
    <source>
        <dbReference type="EMBL" id="KAH1031175.1"/>
    </source>
</evidence>
<dbReference type="EMBL" id="JAIQCV010000013">
    <property type="protein sequence ID" value="KAH1031175.1"/>
    <property type="molecule type" value="Genomic_DNA"/>
</dbReference>
<keyword evidence="2" id="KW-1185">Reference proteome</keyword>
<reference evidence="1 2" key="1">
    <citation type="journal article" date="2021" name="Plant Biotechnol. J.">
        <title>Multi-omics assisted identification of the key and species-specific regulatory components of drought-tolerant mechanisms in Gossypium stocksii.</title>
        <authorList>
            <person name="Yu D."/>
            <person name="Ke L."/>
            <person name="Zhang D."/>
            <person name="Wu Y."/>
            <person name="Sun Y."/>
            <person name="Mei J."/>
            <person name="Sun J."/>
            <person name="Sun Y."/>
        </authorList>
    </citation>
    <scope>NUCLEOTIDE SEQUENCE [LARGE SCALE GENOMIC DNA]</scope>
    <source>
        <strain evidence="2">cv. E1</strain>
        <tissue evidence="1">Leaf</tissue>
    </source>
</reference>
<accession>A0A9D3ZF00</accession>
<comment type="caution">
    <text evidence="1">The sequence shown here is derived from an EMBL/GenBank/DDBJ whole genome shotgun (WGS) entry which is preliminary data.</text>
</comment>